<keyword evidence="5" id="KW-1185">Reference proteome</keyword>
<evidence type="ECO:0000256" key="2">
    <source>
        <dbReference type="ARBA" id="ARBA00023315"/>
    </source>
</evidence>
<accession>A0ABU5J570</accession>
<dbReference type="PANTHER" id="PTHR43877:SF2">
    <property type="entry name" value="AMINOALKYLPHOSPHONATE N-ACETYLTRANSFERASE-RELATED"/>
    <property type="match status" value="1"/>
</dbReference>
<protein>
    <submittedName>
        <fullName evidence="4">GNAT family N-acetyltransferase</fullName>
    </submittedName>
</protein>
<dbReference type="CDD" id="cd04301">
    <property type="entry name" value="NAT_SF"/>
    <property type="match status" value="1"/>
</dbReference>
<dbReference type="InterPro" id="IPR000182">
    <property type="entry name" value="GNAT_dom"/>
</dbReference>
<comment type="caution">
    <text evidence="4">The sequence shown here is derived from an EMBL/GenBank/DDBJ whole genome shotgun (WGS) entry which is preliminary data.</text>
</comment>
<dbReference type="Proteomes" id="UP001290455">
    <property type="component" value="Unassembled WGS sequence"/>
</dbReference>
<dbReference type="Pfam" id="PF00583">
    <property type="entry name" value="Acetyltransf_1"/>
    <property type="match status" value="1"/>
</dbReference>
<dbReference type="InterPro" id="IPR050832">
    <property type="entry name" value="Bact_Acetyltransf"/>
</dbReference>
<dbReference type="EMBL" id="JAXOFX010000026">
    <property type="protein sequence ID" value="MDZ5474487.1"/>
    <property type="molecule type" value="Genomic_DNA"/>
</dbReference>
<dbReference type="SUPFAM" id="SSF55729">
    <property type="entry name" value="Acyl-CoA N-acyltransferases (Nat)"/>
    <property type="match status" value="1"/>
</dbReference>
<dbReference type="Gene3D" id="3.40.630.30">
    <property type="match status" value="1"/>
</dbReference>
<name>A0ABU5J570_9BACI</name>
<evidence type="ECO:0000256" key="1">
    <source>
        <dbReference type="ARBA" id="ARBA00022679"/>
    </source>
</evidence>
<evidence type="ECO:0000259" key="3">
    <source>
        <dbReference type="PROSITE" id="PS51186"/>
    </source>
</evidence>
<dbReference type="InterPro" id="IPR016181">
    <property type="entry name" value="Acyl_CoA_acyltransferase"/>
</dbReference>
<dbReference type="PROSITE" id="PS51186">
    <property type="entry name" value="GNAT"/>
    <property type="match status" value="1"/>
</dbReference>
<gene>
    <name evidence="4" type="ORF">SM124_22690</name>
</gene>
<dbReference type="PANTHER" id="PTHR43877">
    <property type="entry name" value="AMINOALKYLPHOSPHONATE N-ACETYLTRANSFERASE-RELATED-RELATED"/>
    <property type="match status" value="1"/>
</dbReference>
<organism evidence="4 5">
    <name type="scientific">Robertmurraya mangrovi</name>
    <dbReference type="NCBI Taxonomy" id="3098077"/>
    <lineage>
        <taxon>Bacteria</taxon>
        <taxon>Bacillati</taxon>
        <taxon>Bacillota</taxon>
        <taxon>Bacilli</taxon>
        <taxon>Bacillales</taxon>
        <taxon>Bacillaceae</taxon>
        <taxon>Robertmurraya</taxon>
    </lineage>
</organism>
<evidence type="ECO:0000313" key="5">
    <source>
        <dbReference type="Proteomes" id="UP001290455"/>
    </source>
</evidence>
<keyword evidence="1" id="KW-0808">Transferase</keyword>
<feature type="domain" description="N-acetyltransferase" evidence="3">
    <location>
        <begin position="1"/>
        <end position="145"/>
    </location>
</feature>
<dbReference type="RefSeq" id="WP_322448765.1">
    <property type="nucleotide sequence ID" value="NZ_JAXOFX010000026.1"/>
</dbReference>
<evidence type="ECO:0000313" key="4">
    <source>
        <dbReference type="EMBL" id="MDZ5474487.1"/>
    </source>
</evidence>
<reference evidence="4 5" key="1">
    <citation type="submission" date="2023-11" db="EMBL/GenBank/DDBJ databases">
        <title>Bacillus jintuensis, isolated from a mudflat on the Beibu Gulf coast.</title>
        <authorList>
            <person name="Li M."/>
        </authorList>
    </citation>
    <scope>NUCLEOTIDE SEQUENCE [LARGE SCALE GENOMIC DNA]</scope>
    <source>
        <strain evidence="4 5">31A1R</strain>
    </source>
</reference>
<proteinExistence type="predicted"/>
<keyword evidence="2" id="KW-0012">Acyltransferase</keyword>
<sequence length="145" mass="16965">MEIRRATQEELDLVVELFDGYRTFYNQPYDKEGARKFIYDRMLNNESMIFLAFEEDEAIGFTQLYPTFSSVSMRKSLILNDLYVKTNARRKGVGEALINKAFEYAKEIGAKGVLLETGRENTKAQALYEKMGFTLEDNHFYYFTL</sequence>